<gene>
    <name evidence="1" type="ORF">BABINDRAFT_169116</name>
</gene>
<name>A0A1E3QJ87_9ASCO</name>
<accession>A0A1E3QJ87</accession>
<organism evidence="1 2">
    <name type="scientific">Babjeviella inositovora NRRL Y-12698</name>
    <dbReference type="NCBI Taxonomy" id="984486"/>
    <lineage>
        <taxon>Eukaryota</taxon>
        <taxon>Fungi</taxon>
        <taxon>Dikarya</taxon>
        <taxon>Ascomycota</taxon>
        <taxon>Saccharomycotina</taxon>
        <taxon>Pichiomycetes</taxon>
        <taxon>Serinales incertae sedis</taxon>
        <taxon>Babjeviella</taxon>
    </lineage>
</organism>
<dbReference type="RefSeq" id="XP_018982842.1">
    <property type="nucleotide sequence ID" value="XM_019130631.1"/>
</dbReference>
<dbReference type="GeneID" id="30148484"/>
<proteinExistence type="predicted"/>
<protein>
    <submittedName>
        <fullName evidence="1">Uncharacterized protein</fullName>
    </submittedName>
</protein>
<reference evidence="2" key="1">
    <citation type="submission" date="2016-05" db="EMBL/GenBank/DDBJ databases">
        <title>Comparative genomics of biotechnologically important yeasts.</title>
        <authorList>
            <consortium name="DOE Joint Genome Institute"/>
            <person name="Riley R."/>
            <person name="Haridas S."/>
            <person name="Wolfe K.H."/>
            <person name="Lopes M.R."/>
            <person name="Hittinger C.T."/>
            <person name="Goker M."/>
            <person name="Salamov A."/>
            <person name="Wisecaver J."/>
            <person name="Long T.M."/>
            <person name="Aerts A.L."/>
            <person name="Barry K."/>
            <person name="Choi C."/>
            <person name="Clum A."/>
            <person name="Coughlan A.Y."/>
            <person name="Deshpande S."/>
            <person name="Douglass A.P."/>
            <person name="Hanson S.J."/>
            <person name="Klenk H.-P."/>
            <person name="Labutti K."/>
            <person name="Lapidus A."/>
            <person name="Lindquist E."/>
            <person name="Lipzen A."/>
            <person name="Meier-Kolthoff J.P."/>
            <person name="Ohm R.A."/>
            <person name="Otillar R.P."/>
            <person name="Pangilinan J."/>
            <person name="Peng Y."/>
            <person name="Rokas A."/>
            <person name="Rosa C.A."/>
            <person name="Scheuner C."/>
            <person name="Sibirny A.A."/>
            <person name="Slot J.C."/>
            <person name="Stielow J.B."/>
            <person name="Sun H."/>
            <person name="Kurtzman C.P."/>
            <person name="Blackwell M."/>
            <person name="Grigoriev I.V."/>
            <person name="Jeffries T.W."/>
        </authorList>
    </citation>
    <scope>NUCLEOTIDE SEQUENCE [LARGE SCALE GENOMIC DNA]</scope>
    <source>
        <strain evidence="2">NRRL Y-12698</strain>
    </source>
</reference>
<dbReference type="AlphaFoldDB" id="A0A1E3QJ87"/>
<dbReference type="EMBL" id="KV454440">
    <property type="protein sequence ID" value="ODQ77514.1"/>
    <property type="molecule type" value="Genomic_DNA"/>
</dbReference>
<keyword evidence="2" id="KW-1185">Reference proteome</keyword>
<evidence type="ECO:0000313" key="1">
    <source>
        <dbReference type="EMBL" id="ODQ77514.1"/>
    </source>
</evidence>
<sequence length="506" mass="58902">MPDSTVEELWDLPKDYAPPTEMVHENAREMAAIKGVSWDHRIEYIKVYAELAIFVDELNCYIYTNPFLRDDHLLRTGYRSWAANPELYRRQGLGVKDCISQQDSLFRLQATQTHPEFLDKLKGNFDTLISQSIHSGLEVLWTLLRDLQDRFLMDHRADVYAQYIEIKGVHEVVKEVVKCILAIRIATVATRSGAKTYRGRSLDVTFHENTESLKKSLRLLRMLVDTDVYYCSDYFVPDSNVYQITHVVAKTYSLVPEATALMLILHEGIIEPVWPLVLFFIPKIRYFRVKLWTDGQAPPDYEKILTHRAVLGRVWDIYDAKRKYERVRKFPVDEITAVNNTWEFFMCLHDFLKHLAEFIEVFALDYREKLLLMTDTESADYRWTDDVSVEAFDYAVAFGYKWMLSYCQEVSETCIAVQGNCLLTELVISPSKYLTASFNDQQKELVMPKFFPQVLLEKYPRVLPGLKRSRGQLRESFGDTEKFLGMLQPLVSGMAVVNKVQLVRPL</sequence>
<evidence type="ECO:0000313" key="2">
    <source>
        <dbReference type="Proteomes" id="UP000094336"/>
    </source>
</evidence>
<dbReference type="Proteomes" id="UP000094336">
    <property type="component" value="Unassembled WGS sequence"/>
</dbReference>